<dbReference type="SUPFAM" id="SSF159127">
    <property type="entry name" value="HupF/HypC-like"/>
    <property type="match status" value="1"/>
</dbReference>
<dbReference type="PANTHER" id="PTHR35177">
    <property type="entry name" value="HYDROGENASE MATURATION FACTOR HYBG"/>
    <property type="match status" value="1"/>
</dbReference>
<dbReference type="Gene3D" id="2.30.30.140">
    <property type="match status" value="1"/>
</dbReference>
<evidence type="ECO:0000313" key="2">
    <source>
        <dbReference type="EMBL" id="ABQ29553.1"/>
    </source>
</evidence>
<dbReference type="NCBIfam" id="TIGR00074">
    <property type="entry name" value="hypC_hupF"/>
    <property type="match status" value="1"/>
</dbReference>
<proteinExistence type="inferred from homology"/>
<dbReference type="GO" id="GO:1902670">
    <property type="term" value="F:carbon dioxide binding"/>
    <property type="evidence" value="ECO:0007669"/>
    <property type="project" value="TreeGrafter"/>
</dbReference>
<dbReference type="AlphaFoldDB" id="A5FVC1"/>
<dbReference type="eggNOG" id="COG0298">
    <property type="taxonomic scope" value="Bacteria"/>
</dbReference>
<dbReference type="PROSITE" id="PS01097">
    <property type="entry name" value="HUPF_HYPC"/>
    <property type="match status" value="1"/>
</dbReference>
<evidence type="ECO:0000313" key="3">
    <source>
        <dbReference type="Proteomes" id="UP000000245"/>
    </source>
</evidence>
<sequence>MCLGIPMQVVAIDGFNAVCEAQGVRRTVSLFMLGAGEVAPGDHVMVHVGYALRKMTEGEARSAWELLAVLGEAAP</sequence>
<protein>
    <submittedName>
        <fullName evidence="2">Hydrogenase assembly chaperone hypC/hupF</fullName>
    </submittedName>
</protein>
<reference evidence="2 3" key="1">
    <citation type="submission" date="2007-05" db="EMBL/GenBank/DDBJ databases">
        <title>Complete sequence of chromosome of Acidiphilium cryptum JF-5.</title>
        <authorList>
            <consortium name="US DOE Joint Genome Institute"/>
            <person name="Copeland A."/>
            <person name="Lucas S."/>
            <person name="Lapidus A."/>
            <person name="Barry K."/>
            <person name="Detter J.C."/>
            <person name="Glavina del Rio T."/>
            <person name="Hammon N."/>
            <person name="Israni S."/>
            <person name="Dalin E."/>
            <person name="Tice H."/>
            <person name="Pitluck S."/>
            <person name="Sims D."/>
            <person name="Brettin T."/>
            <person name="Bruce D."/>
            <person name="Han C."/>
            <person name="Schmutz J."/>
            <person name="Larimer F."/>
            <person name="Land M."/>
            <person name="Hauser L."/>
            <person name="Kyrpides N."/>
            <person name="Kim E."/>
            <person name="Magnuson T."/>
            <person name="Richardson P."/>
        </authorList>
    </citation>
    <scope>NUCLEOTIDE SEQUENCE [LARGE SCALE GENOMIC DNA]</scope>
    <source>
        <strain evidence="2 3">JF-5</strain>
    </source>
</reference>
<gene>
    <name evidence="2" type="ordered locus">Acry_0326</name>
</gene>
<name>A5FVC1_ACICJ</name>
<dbReference type="Pfam" id="PF01455">
    <property type="entry name" value="HupF_HypC"/>
    <property type="match status" value="1"/>
</dbReference>
<dbReference type="Proteomes" id="UP000000245">
    <property type="component" value="Chromosome"/>
</dbReference>
<organism evidence="2 3">
    <name type="scientific">Acidiphilium cryptum (strain JF-5)</name>
    <dbReference type="NCBI Taxonomy" id="349163"/>
    <lineage>
        <taxon>Bacteria</taxon>
        <taxon>Pseudomonadati</taxon>
        <taxon>Pseudomonadota</taxon>
        <taxon>Alphaproteobacteria</taxon>
        <taxon>Acetobacterales</taxon>
        <taxon>Acidocellaceae</taxon>
        <taxon>Acidiphilium</taxon>
    </lineage>
</organism>
<dbReference type="GO" id="GO:0005506">
    <property type="term" value="F:iron ion binding"/>
    <property type="evidence" value="ECO:0007669"/>
    <property type="project" value="TreeGrafter"/>
</dbReference>
<dbReference type="KEGG" id="acr:Acry_0326"/>
<evidence type="ECO:0000256" key="1">
    <source>
        <dbReference type="ARBA" id="ARBA00006018"/>
    </source>
</evidence>
<dbReference type="PANTHER" id="PTHR35177:SF2">
    <property type="entry name" value="HYDROGENASE MATURATION FACTOR HYBG"/>
    <property type="match status" value="1"/>
</dbReference>
<dbReference type="InterPro" id="IPR019812">
    <property type="entry name" value="Hydgase_assmbl_chp_CS"/>
</dbReference>
<dbReference type="InterPro" id="IPR001109">
    <property type="entry name" value="Hydrogenase_HupF/HypC"/>
</dbReference>
<dbReference type="STRING" id="349163.Acry_0326"/>
<dbReference type="GO" id="GO:0051604">
    <property type="term" value="P:protein maturation"/>
    <property type="evidence" value="ECO:0007669"/>
    <property type="project" value="TreeGrafter"/>
</dbReference>
<dbReference type="HOGENOM" id="CLU_159381_2_0_5"/>
<keyword evidence="3" id="KW-1185">Reference proteome</keyword>
<dbReference type="EMBL" id="CP000697">
    <property type="protein sequence ID" value="ABQ29553.1"/>
    <property type="molecule type" value="Genomic_DNA"/>
</dbReference>
<dbReference type="PRINTS" id="PR00445">
    <property type="entry name" value="HUPFHYPC"/>
</dbReference>
<accession>A5FVC1</accession>
<comment type="similarity">
    <text evidence="1">Belongs to the HupF/HypC family.</text>
</comment>
<dbReference type="RefSeq" id="WP_011941448.1">
    <property type="nucleotide sequence ID" value="NC_009484.1"/>
</dbReference>